<feature type="region of interest" description="Disordered" evidence="1">
    <location>
        <begin position="76"/>
        <end position="126"/>
    </location>
</feature>
<evidence type="ECO:0000313" key="4">
    <source>
        <dbReference type="EMBL" id="KAK2579961.1"/>
    </source>
</evidence>
<sequence length="246" mass="28189">MRRKLDPKDRKTIFVGYDRYTDNVYRVYNVDKKVVERVADVKIEDVNSVDSTLFPLSIEEEEEDYDECIIQENCTRSTDSDDQYEDAEENSTVSVSQSPEVRKKLGRPPGAKSKSNPVAPSGRVLRDRTKKISHINAMKVSIDPISYEDAMSRDDAHSWKQALDDEMSSILQNETWDLVSLPAEKPVVSCRWIFKTKLHPDGTIKRYKARLVARGFSQTEGIDYFETFSPVVRYESVKTILAICSC</sequence>
<feature type="domain" description="Retroviral polymerase SH3-like" evidence="3">
    <location>
        <begin position="2"/>
        <end position="45"/>
    </location>
</feature>
<comment type="caution">
    <text evidence="4">The sequence shown here is derived from an EMBL/GenBank/DDBJ whole genome shotgun (WGS) entry which is preliminary data.</text>
</comment>
<dbReference type="EMBL" id="JAIFRP010000073">
    <property type="protein sequence ID" value="KAK2579961.1"/>
    <property type="molecule type" value="Genomic_DNA"/>
</dbReference>
<keyword evidence="5" id="KW-1185">Reference proteome</keyword>
<dbReference type="Pfam" id="PF25597">
    <property type="entry name" value="SH3_retrovirus"/>
    <property type="match status" value="1"/>
</dbReference>
<accession>A0AAD9VM83</accession>
<dbReference type="InterPro" id="IPR013103">
    <property type="entry name" value="RVT_2"/>
</dbReference>
<dbReference type="Pfam" id="PF07727">
    <property type="entry name" value="RVT_2"/>
    <property type="match status" value="1"/>
</dbReference>
<dbReference type="InterPro" id="IPR057670">
    <property type="entry name" value="SH3_retrovirus"/>
</dbReference>
<evidence type="ECO:0008006" key="6">
    <source>
        <dbReference type="Google" id="ProtNLM"/>
    </source>
</evidence>
<organism evidence="4 5">
    <name type="scientific">Odynerus spinipes</name>
    <dbReference type="NCBI Taxonomy" id="1348599"/>
    <lineage>
        <taxon>Eukaryota</taxon>
        <taxon>Metazoa</taxon>
        <taxon>Ecdysozoa</taxon>
        <taxon>Arthropoda</taxon>
        <taxon>Hexapoda</taxon>
        <taxon>Insecta</taxon>
        <taxon>Pterygota</taxon>
        <taxon>Neoptera</taxon>
        <taxon>Endopterygota</taxon>
        <taxon>Hymenoptera</taxon>
        <taxon>Apocrita</taxon>
        <taxon>Aculeata</taxon>
        <taxon>Vespoidea</taxon>
        <taxon>Vespidae</taxon>
        <taxon>Eumeninae</taxon>
        <taxon>Odynerus</taxon>
    </lineage>
</organism>
<reference evidence="4" key="2">
    <citation type="journal article" date="2023" name="Commun. Biol.">
        <title>Intrasexual cuticular hydrocarbon dimorphism in a wasp sheds light on hydrocarbon biosynthesis genes in Hymenoptera.</title>
        <authorList>
            <person name="Moris V.C."/>
            <person name="Podsiadlowski L."/>
            <person name="Martin S."/>
            <person name="Oeyen J.P."/>
            <person name="Donath A."/>
            <person name="Petersen M."/>
            <person name="Wilbrandt J."/>
            <person name="Misof B."/>
            <person name="Liedtke D."/>
            <person name="Thamm M."/>
            <person name="Scheiner R."/>
            <person name="Schmitt T."/>
            <person name="Niehuis O."/>
        </authorList>
    </citation>
    <scope>NUCLEOTIDE SEQUENCE</scope>
    <source>
        <strain evidence="4">GBR_01_08_01A</strain>
    </source>
</reference>
<evidence type="ECO:0000256" key="1">
    <source>
        <dbReference type="SAM" id="MobiDB-lite"/>
    </source>
</evidence>
<feature type="compositionally biased region" description="Polar residues" evidence="1">
    <location>
        <begin position="90"/>
        <end position="99"/>
    </location>
</feature>
<evidence type="ECO:0000313" key="5">
    <source>
        <dbReference type="Proteomes" id="UP001258017"/>
    </source>
</evidence>
<dbReference type="Proteomes" id="UP001258017">
    <property type="component" value="Unassembled WGS sequence"/>
</dbReference>
<evidence type="ECO:0000259" key="3">
    <source>
        <dbReference type="Pfam" id="PF25597"/>
    </source>
</evidence>
<proteinExistence type="predicted"/>
<name>A0AAD9VM83_9HYME</name>
<protein>
    <recommendedName>
        <fullName evidence="6">Reverse transcriptase Ty1/copia-type domain-containing protein</fullName>
    </recommendedName>
</protein>
<dbReference type="AlphaFoldDB" id="A0AAD9VM83"/>
<evidence type="ECO:0000259" key="2">
    <source>
        <dbReference type="Pfam" id="PF07727"/>
    </source>
</evidence>
<reference evidence="4" key="1">
    <citation type="submission" date="2021-08" db="EMBL/GenBank/DDBJ databases">
        <authorList>
            <person name="Misof B."/>
            <person name="Oliver O."/>
            <person name="Podsiadlowski L."/>
            <person name="Donath A."/>
            <person name="Peters R."/>
            <person name="Mayer C."/>
            <person name="Rust J."/>
            <person name="Gunkel S."/>
            <person name="Lesny P."/>
            <person name="Martin S."/>
            <person name="Oeyen J.P."/>
            <person name="Petersen M."/>
            <person name="Panagiotis P."/>
            <person name="Wilbrandt J."/>
            <person name="Tanja T."/>
        </authorList>
    </citation>
    <scope>NUCLEOTIDE SEQUENCE</scope>
    <source>
        <strain evidence="4">GBR_01_08_01A</strain>
        <tissue evidence="4">Thorax + abdomen</tissue>
    </source>
</reference>
<feature type="compositionally biased region" description="Acidic residues" evidence="1">
    <location>
        <begin position="80"/>
        <end position="89"/>
    </location>
</feature>
<feature type="domain" description="Reverse transcriptase Ty1/copia-type" evidence="2">
    <location>
        <begin position="173"/>
        <end position="244"/>
    </location>
</feature>
<gene>
    <name evidence="4" type="ORF">KPH14_007641</name>
</gene>